<dbReference type="Pfam" id="PF01753">
    <property type="entry name" value="zf-MYND"/>
    <property type="match status" value="1"/>
</dbReference>
<reference evidence="6" key="2">
    <citation type="submission" date="2021-08" db="EMBL/GenBank/DDBJ databases">
        <authorList>
            <person name="Gostincar C."/>
            <person name="Sun X."/>
            <person name="Song Z."/>
            <person name="Gunde-Cimerman N."/>
        </authorList>
    </citation>
    <scope>NUCLEOTIDE SEQUENCE</scope>
    <source>
        <strain evidence="6">EXF-9911</strain>
    </source>
</reference>
<evidence type="ECO:0000256" key="3">
    <source>
        <dbReference type="ARBA" id="ARBA00022833"/>
    </source>
</evidence>
<accession>A0A9P8EJU2</accession>
<evidence type="ECO:0000256" key="1">
    <source>
        <dbReference type="ARBA" id="ARBA00022723"/>
    </source>
</evidence>
<dbReference type="OrthoDB" id="437457at2759"/>
<sequence length="332" mass="38181">MTTTESQCAVCSKPGKLCASCENIHYCGRDCQKADWAVHKLLCRSFKNARDPPGPNMMRVIVFPFNSTKIEFRWMPINRRKVHRPNSGHFFGTDNQWKKNSPALTDFRSFVQDPKTGKRLRHRITIQFRDEYQTDGSIPNIAINNLVGGSSLLKFAGPIIAYGNVDVKQGTETQSINLDTSDLKIIKDWFTYGFFICKNEQFYRDGLEGRGNVLNVDETKECIDTWEKEQRAMGKPVREFTAEEAGSPEWVAQMKKIAAYKKNWDAKKKAEKEAKEPRVEKDFSSPLSEEELAWREELSISGRMYDRSAMEDVVECHPWLADLAPFRSKDSR</sequence>
<evidence type="ECO:0000313" key="7">
    <source>
        <dbReference type="Proteomes" id="UP000779574"/>
    </source>
</evidence>
<dbReference type="InterPro" id="IPR002893">
    <property type="entry name" value="Znf_MYND"/>
</dbReference>
<feature type="domain" description="MYND-type" evidence="5">
    <location>
        <begin position="8"/>
        <end position="43"/>
    </location>
</feature>
<dbReference type="AlphaFoldDB" id="A0A9P8EJU2"/>
<evidence type="ECO:0000313" key="6">
    <source>
        <dbReference type="EMBL" id="KAG9692197.1"/>
    </source>
</evidence>
<dbReference type="GO" id="GO:0008270">
    <property type="term" value="F:zinc ion binding"/>
    <property type="evidence" value="ECO:0007669"/>
    <property type="project" value="UniProtKB-KW"/>
</dbReference>
<dbReference type="Gene3D" id="6.10.140.2220">
    <property type="match status" value="1"/>
</dbReference>
<organism evidence="6 7">
    <name type="scientific">Aureobasidium melanogenum</name>
    <name type="common">Aureobasidium pullulans var. melanogenum</name>
    <dbReference type="NCBI Taxonomy" id="46634"/>
    <lineage>
        <taxon>Eukaryota</taxon>
        <taxon>Fungi</taxon>
        <taxon>Dikarya</taxon>
        <taxon>Ascomycota</taxon>
        <taxon>Pezizomycotina</taxon>
        <taxon>Dothideomycetes</taxon>
        <taxon>Dothideomycetidae</taxon>
        <taxon>Dothideales</taxon>
        <taxon>Saccotheciaceae</taxon>
        <taxon>Aureobasidium</taxon>
    </lineage>
</organism>
<name>A0A9P8EJU2_AURME</name>
<feature type="non-terminal residue" evidence="6">
    <location>
        <position position="332"/>
    </location>
</feature>
<gene>
    <name evidence="6" type="ORF">KCU76_g6885</name>
</gene>
<dbReference type="SUPFAM" id="SSF144232">
    <property type="entry name" value="HIT/MYND zinc finger-like"/>
    <property type="match status" value="1"/>
</dbReference>
<evidence type="ECO:0000256" key="4">
    <source>
        <dbReference type="PROSITE-ProRule" id="PRU00134"/>
    </source>
</evidence>
<keyword evidence="1" id="KW-0479">Metal-binding</keyword>
<dbReference type="PROSITE" id="PS50865">
    <property type="entry name" value="ZF_MYND_2"/>
    <property type="match status" value="1"/>
</dbReference>
<dbReference type="EMBL" id="JAHFXF010000238">
    <property type="protein sequence ID" value="KAG9692197.1"/>
    <property type="molecule type" value="Genomic_DNA"/>
</dbReference>
<keyword evidence="3" id="KW-0862">Zinc</keyword>
<dbReference type="Proteomes" id="UP000779574">
    <property type="component" value="Unassembled WGS sequence"/>
</dbReference>
<comment type="caution">
    <text evidence="6">The sequence shown here is derived from an EMBL/GenBank/DDBJ whole genome shotgun (WGS) entry which is preliminary data.</text>
</comment>
<evidence type="ECO:0000256" key="2">
    <source>
        <dbReference type="ARBA" id="ARBA00022771"/>
    </source>
</evidence>
<keyword evidence="2 4" id="KW-0863">Zinc-finger</keyword>
<proteinExistence type="predicted"/>
<protein>
    <recommendedName>
        <fullName evidence="5">MYND-type domain-containing protein</fullName>
    </recommendedName>
</protein>
<evidence type="ECO:0000259" key="5">
    <source>
        <dbReference type="PROSITE" id="PS50865"/>
    </source>
</evidence>
<reference evidence="6" key="1">
    <citation type="journal article" date="2021" name="J Fungi (Basel)">
        <title>Virulence traits and population genomics of the black yeast Aureobasidium melanogenum.</title>
        <authorList>
            <person name="Cernosa A."/>
            <person name="Sun X."/>
            <person name="Gostincar C."/>
            <person name="Fang C."/>
            <person name="Gunde-Cimerman N."/>
            <person name="Song Z."/>
        </authorList>
    </citation>
    <scope>NUCLEOTIDE SEQUENCE</scope>
    <source>
        <strain evidence="6">EXF-9911</strain>
    </source>
</reference>